<proteinExistence type="predicted"/>
<dbReference type="EMBL" id="KZ824439">
    <property type="protein sequence ID" value="RAL00576.1"/>
    <property type="molecule type" value="Genomic_DNA"/>
</dbReference>
<protein>
    <submittedName>
        <fullName evidence="1">Uncharacterized protein</fullName>
    </submittedName>
</protein>
<evidence type="ECO:0000313" key="2">
    <source>
        <dbReference type="Proteomes" id="UP000249402"/>
    </source>
</evidence>
<dbReference type="OrthoDB" id="4422094at2759"/>
<reference evidence="1 2" key="1">
    <citation type="submission" date="2018-02" db="EMBL/GenBank/DDBJ databases">
        <title>The genomes of Aspergillus section Nigri reveals drivers in fungal speciation.</title>
        <authorList>
            <consortium name="DOE Joint Genome Institute"/>
            <person name="Vesth T.C."/>
            <person name="Nybo J."/>
            <person name="Theobald S."/>
            <person name="Brandl J."/>
            <person name="Frisvad J.C."/>
            <person name="Nielsen K.F."/>
            <person name="Lyhne E.K."/>
            <person name="Kogle M.E."/>
            <person name="Kuo A."/>
            <person name="Riley R."/>
            <person name="Clum A."/>
            <person name="Nolan M."/>
            <person name="Lipzen A."/>
            <person name="Salamov A."/>
            <person name="Henrissat B."/>
            <person name="Wiebenga A."/>
            <person name="De vries R.P."/>
            <person name="Grigoriev I.V."/>
            <person name="Mortensen U.H."/>
            <person name="Andersen M.R."/>
            <person name="Baker S.E."/>
        </authorList>
    </citation>
    <scope>NUCLEOTIDE SEQUENCE [LARGE SCALE GENOMIC DNA]</scope>
    <source>
        <strain evidence="1 2">CBS 121593</strain>
    </source>
</reference>
<gene>
    <name evidence="1" type="ORF">BO80DRAFT_445300</name>
</gene>
<dbReference type="GeneID" id="37226348"/>
<dbReference type="RefSeq" id="XP_025574903.1">
    <property type="nucleotide sequence ID" value="XM_025721483.1"/>
</dbReference>
<name>A0A395GYF1_9EURO</name>
<keyword evidence="2" id="KW-1185">Reference proteome</keyword>
<dbReference type="Proteomes" id="UP000249402">
    <property type="component" value="Unassembled WGS sequence"/>
</dbReference>
<sequence length="388" mass="45723">MPPQRRIPRDRYGRYDLRSKGPVDDEIFHALDDFLKAARISKRRRVKDSEVRTHTFITRIKLHFVRNNTEKRTAEEEDPWSNSDSHTVPLCDSEMEVEDAKPFTIKHYPYNRRGLNMPDRLLVVRIETQAKVPLDAIIDAQYMPSDDDAELQGRVDRWQDPATEDADPTLSWLDVYEQLDPQKRAFSLFFNHIHQDSYGCWTDDYIFQSLRMLFDRLSSDEEISFHHHSYIPLTKARLGKCDDGIHFHHSIVKHKYDKTTGRHSIGFPLAVCICKPQFGQRGIARYELTPLLLQANLGYEYDPHRDQYPAYLLSLRGWNLRFVKATMSRQELERLRATETLSGSMRIQRTRAFNIRDRAERKEVVRAVTGLLRFFEDRPEAAYPMYTD</sequence>
<evidence type="ECO:0000313" key="1">
    <source>
        <dbReference type="EMBL" id="RAL00576.1"/>
    </source>
</evidence>
<organism evidence="1 2">
    <name type="scientific">Aspergillus ibericus CBS 121593</name>
    <dbReference type="NCBI Taxonomy" id="1448316"/>
    <lineage>
        <taxon>Eukaryota</taxon>
        <taxon>Fungi</taxon>
        <taxon>Dikarya</taxon>
        <taxon>Ascomycota</taxon>
        <taxon>Pezizomycotina</taxon>
        <taxon>Eurotiomycetes</taxon>
        <taxon>Eurotiomycetidae</taxon>
        <taxon>Eurotiales</taxon>
        <taxon>Aspergillaceae</taxon>
        <taxon>Aspergillus</taxon>
        <taxon>Aspergillus subgen. Circumdati</taxon>
    </lineage>
</organism>
<dbReference type="AlphaFoldDB" id="A0A395GYF1"/>
<accession>A0A395GYF1</accession>
<dbReference type="VEuPathDB" id="FungiDB:BO80DRAFT_445300"/>